<evidence type="ECO:0000313" key="4">
    <source>
        <dbReference type="Proteomes" id="UP000034096"/>
    </source>
</evidence>
<dbReference type="Proteomes" id="UP000034096">
    <property type="component" value="Unassembled WGS sequence"/>
</dbReference>
<evidence type="ECO:0000313" key="3">
    <source>
        <dbReference type="EMBL" id="KKQ56457.1"/>
    </source>
</evidence>
<keyword evidence="2" id="KW-0472">Membrane</keyword>
<dbReference type="STRING" id="1618583.US75_C0006G0014"/>
<name>A0A0G0IP14_9BACT</name>
<proteinExistence type="predicted"/>
<evidence type="ECO:0000256" key="2">
    <source>
        <dbReference type="SAM" id="Phobius"/>
    </source>
</evidence>
<comment type="caution">
    <text evidence="3">The sequence shown here is derived from an EMBL/GenBank/DDBJ whole genome shotgun (WGS) entry which is preliminary data.</text>
</comment>
<feature type="region of interest" description="Disordered" evidence="1">
    <location>
        <begin position="1"/>
        <end position="28"/>
    </location>
</feature>
<keyword evidence="2" id="KW-1133">Transmembrane helix</keyword>
<keyword evidence="2" id="KW-0812">Transmembrane</keyword>
<sequence>MESKKTVERNELSDQLETTKDKNNIPRLQNNIDRRSSLETKSKAPVYFWIAILIFTFIAAGYFVLDLLLGNFTPQTILTKSLTSFEGLKEYKYNVILKVAFIYEGEMANLDLNDVEAQTLLKRSLSDKHRIILNGDHSRYEDYPKGKYDLIWEIADEKAFEAGGYYQGFDFFYKITPYLYPGVIDEKITGSHQKLNIEELLSSLMPAEDVQLFEKISFDDLTYEVVEAYPDDLLDGNKTHHYKVRIHKKDDLGKFLSQMEIGNLDMWITKKEKILKKLKGEVVFRNFGSKDNTLDIQYEINLL</sequence>
<feature type="transmembrane region" description="Helical" evidence="2">
    <location>
        <begin position="44"/>
        <end position="65"/>
    </location>
</feature>
<gene>
    <name evidence="3" type="ORF">US75_C0006G0014</name>
</gene>
<protein>
    <submittedName>
        <fullName evidence="3">Uncharacterized protein</fullName>
    </submittedName>
</protein>
<feature type="compositionally biased region" description="Basic and acidic residues" evidence="1">
    <location>
        <begin position="1"/>
        <end position="24"/>
    </location>
</feature>
<reference evidence="3 4" key="1">
    <citation type="journal article" date="2015" name="Nature">
        <title>rRNA introns, odd ribosomes, and small enigmatic genomes across a large radiation of phyla.</title>
        <authorList>
            <person name="Brown C.T."/>
            <person name="Hug L.A."/>
            <person name="Thomas B.C."/>
            <person name="Sharon I."/>
            <person name="Castelle C.J."/>
            <person name="Singh A."/>
            <person name="Wilkins M.J."/>
            <person name="Williams K.H."/>
            <person name="Banfield J.F."/>
        </authorList>
    </citation>
    <scope>NUCLEOTIDE SEQUENCE [LARGE SCALE GENOMIC DNA]</scope>
</reference>
<dbReference type="EMBL" id="LBUE01000006">
    <property type="protein sequence ID" value="KKQ56457.1"/>
    <property type="molecule type" value="Genomic_DNA"/>
</dbReference>
<evidence type="ECO:0000256" key="1">
    <source>
        <dbReference type="SAM" id="MobiDB-lite"/>
    </source>
</evidence>
<dbReference type="AlphaFoldDB" id="A0A0G0IP14"/>
<organism evidence="3 4">
    <name type="scientific">Candidatus Woesebacteria bacterium GW2011_GWC1_38_13</name>
    <dbReference type="NCBI Taxonomy" id="1618583"/>
    <lineage>
        <taxon>Bacteria</taxon>
        <taxon>Candidatus Woeseibacteriota</taxon>
    </lineage>
</organism>
<accession>A0A0G0IP14</accession>